<feature type="region of interest" description="Disordered" evidence="2">
    <location>
        <begin position="198"/>
        <end position="224"/>
    </location>
</feature>
<gene>
    <name evidence="4" type="ORF">Tco_1079403</name>
</gene>
<reference evidence="4" key="2">
    <citation type="submission" date="2022-01" db="EMBL/GenBank/DDBJ databases">
        <authorList>
            <person name="Yamashiro T."/>
            <person name="Shiraishi A."/>
            <person name="Satake H."/>
            <person name="Nakayama K."/>
        </authorList>
    </citation>
    <scope>NUCLEOTIDE SEQUENCE</scope>
</reference>
<evidence type="ECO:0000313" key="5">
    <source>
        <dbReference type="Proteomes" id="UP001151760"/>
    </source>
</evidence>
<keyword evidence="1" id="KW-0479">Metal-binding</keyword>
<dbReference type="GO" id="GO:0003677">
    <property type="term" value="F:DNA binding"/>
    <property type="evidence" value="ECO:0007669"/>
    <property type="project" value="UniProtKB-KW"/>
</dbReference>
<evidence type="ECO:0000259" key="3">
    <source>
        <dbReference type="PROSITE" id="PS50157"/>
    </source>
</evidence>
<organism evidence="4 5">
    <name type="scientific">Tanacetum coccineum</name>
    <dbReference type="NCBI Taxonomy" id="301880"/>
    <lineage>
        <taxon>Eukaryota</taxon>
        <taxon>Viridiplantae</taxon>
        <taxon>Streptophyta</taxon>
        <taxon>Embryophyta</taxon>
        <taxon>Tracheophyta</taxon>
        <taxon>Spermatophyta</taxon>
        <taxon>Magnoliopsida</taxon>
        <taxon>eudicotyledons</taxon>
        <taxon>Gunneridae</taxon>
        <taxon>Pentapetalae</taxon>
        <taxon>asterids</taxon>
        <taxon>campanulids</taxon>
        <taxon>Asterales</taxon>
        <taxon>Asteraceae</taxon>
        <taxon>Asteroideae</taxon>
        <taxon>Anthemideae</taxon>
        <taxon>Anthemidinae</taxon>
        <taxon>Tanacetum</taxon>
    </lineage>
</organism>
<keyword evidence="5" id="KW-1185">Reference proteome</keyword>
<dbReference type="PANTHER" id="PTHR46869">
    <property type="entry name" value="C2H2-LIKE ZINC FINGER PROTEIN"/>
    <property type="match status" value="1"/>
</dbReference>
<dbReference type="EMBL" id="BQNB010019933">
    <property type="protein sequence ID" value="GJT90558.1"/>
    <property type="molecule type" value="Genomic_DNA"/>
</dbReference>
<reference evidence="4" key="1">
    <citation type="journal article" date="2022" name="Int. J. Mol. Sci.">
        <title>Draft Genome of Tanacetum Coccineum: Genomic Comparison of Closely Related Tanacetum-Family Plants.</title>
        <authorList>
            <person name="Yamashiro T."/>
            <person name="Shiraishi A."/>
            <person name="Nakayama K."/>
            <person name="Satake H."/>
        </authorList>
    </citation>
    <scope>NUCLEOTIDE SEQUENCE</scope>
</reference>
<comment type="caution">
    <text evidence="4">The sequence shown here is derived from an EMBL/GenBank/DDBJ whole genome shotgun (WGS) entry which is preliminary data.</text>
</comment>
<dbReference type="SUPFAM" id="SSF57667">
    <property type="entry name" value="beta-beta-alpha zinc fingers"/>
    <property type="match status" value="1"/>
</dbReference>
<protein>
    <submittedName>
        <fullName evidence="4">Zinc finger C2H2-type/integrase DNA-binding domain-containing protein</fullName>
    </submittedName>
</protein>
<keyword evidence="4" id="KW-0238">DNA-binding</keyword>
<dbReference type="InterPro" id="IPR036236">
    <property type="entry name" value="Znf_C2H2_sf"/>
</dbReference>
<dbReference type="InterPro" id="IPR013087">
    <property type="entry name" value="Znf_C2H2_type"/>
</dbReference>
<evidence type="ECO:0000313" key="4">
    <source>
        <dbReference type="EMBL" id="GJT90558.1"/>
    </source>
</evidence>
<dbReference type="PROSITE" id="PS50157">
    <property type="entry name" value="ZINC_FINGER_C2H2_2"/>
    <property type="match status" value="1"/>
</dbReference>
<evidence type="ECO:0000256" key="2">
    <source>
        <dbReference type="SAM" id="MobiDB-lite"/>
    </source>
</evidence>
<keyword evidence="1" id="KW-0862">Zinc</keyword>
<proteinExistence type="predicted"/>
<feature type="compositionally biased region" description="Acidic residues" evidence="2">
    <location>
        <begin position="200"/>
        <end position="216"/>
    </location>
</feature>
<dbReference type="Proteomes" id="UP001151760">
    <property type="component" value="Unassembled WGS sequence"/>
</dbReference>
<feature type="domain" description="C2H2-type" evidence="3">
    <location>
        <begin position="34"/>
        <end position="61"/>
    </location>
</feature>
<dbReference type="PROSITE" id="PS00028">
    <property type="entry name" value="ZINC_FINGER_C2H2_1"/>
    <property type="match status" value="1"/>
</dbReference>
<accession>A0ABQ5HRP2</accession>
<keyword evidence="1" id="KW-0863">Zinc-finger</keyword>
<name>A0ABQ5HRP2_9ASTR</name>
<dbReference type="Gene3D" id="3.30.160.60">
    <property type="entry name" value="Classic Zinc Finger"/>
    <property type="match status" value="1"/>
</dbReference>
<sequence length="247" mass="27855">MLSDSGDADEEFSSSKALVNHKRFHLRTESNKDTVCEKCGRGFDPLKALYGHMRCHSAKRSWAFDEHDGNVDVDGGVANPIIKKRSYTRYKSPKHDNISTSLSFSSCSDDYEVAEGAICLMMISRGVRSLDELKLVFPRQPDFDFSNCEYSGTYENNAEFEVSADESIGYGNFVNEFELGLKKDFPVRCGSGQLKMNLESESEDDGLDEVDDDDEHEHELEVPSEKELAVEKLLKFCLQRTLTGNFP</sequence>
<evidence type="ECO:0000256" key="1">
    <source>
        <dbReference type="PROSITE-ProRule" id="PRU00042"/>
    </source>
</evidence>
<dbReference type="PANTHER" id="PTHR46869:SF7">
    <property type="entry name" value="ZINC FINGER PROTEIN ZAT9-LIKE"/>
    <property type="match status" value="1"/>
</dbReference>